<feature type="domain" description="BSD" evidence="1">
    <location>
        <begin position="84"/>
        <end position="136"/>
    </location>
</feature>
<dbReference type="SMART" id="SM00751">
    <property type="entry name" value="BSD"/>
    <property type="match status" value="1"/>
</dbReference>
<dbReference type="Pfam" id="PF03909">
    <property type="entry name" value="BSD"/>
    <property type="match status" value="1"/>
</dbReference>
<organism evidence="2 3">
    <name type="scientific">Stylonychia lemnae</name>
    <name type="common">Ciliate</name>
    <dbReference type="NCBI Taxonomy" id="5949"/>
    <lineage>
        <taxon>Eukaryota</taxon>
        <taxon>Sar</taxon>
        <taxon>Alveolata</taxon>
        <taxon>Ciliophora</taxon>
        <taxon>Intramacronucleata</taxon>
        <taxon>Spirotrichea</taxon>
        <taxon>Stichotrichia</taxon>
        <taxon>Sporadotrichida</taxon>
        <taxon>Oxytrichidae</taxon>
        <taxon>Stylonychinae</taxon>
        <taxon>Stylonychia</taxon>
    </lineage>
</organism>
<evidence type="ECO:0000313" key="3">
    <source>
        <dbReference type="Proteomes" id="UP000039865"/>
    </source>
</evidence>
<protein>
    <recommendedName>
        <fullName evidence="1">BSD domain-containing protein</fullName>
    </recommendedName>
</protein>
<dbReference type="OrthoDB" id="382589at2759"/>
<reference evidence="2 3" key="1">
    <citation type="submission" date="2014-06" db="EMBL/GenBank/DDBJ databases">
        <authorList>
            <person name="Swart Estienne"/>
        </authorList>
    </citation>
    <scope>NUCLEOTIDE SEQUENCE [LARGE SCALE GENOMIC DNA]</scope>
    <source>
        <strain evidence="2 3">130c</strain>
    </source>
</reference>
<sequence>MRQTSKDFEEGQEDSEIIEKAFKLLAESSVDQDSESAHNNRLIMLPWWGLDMQNSRQGIEQIVKQEVLKLSQDVQKLSSQQIEFEYDFDFDRYLYVAQIMLRIDPTLNMVMNDLVPDLVEEDDFWRNYFYNIEIIKAQLGLVNRLGDPIKNEEIYVSQTQLLEKGVVKQDTELKEIHTMKIVENQNLSGEKQQRNLVSATSNVNKSIESNPPQLQAQFEAKVQQLKQDEAFNIDDFEKEIDDALQDSDEEQDLKNQKIQNQQDDVIIDEDELNIDL</sequence>
<dbReference type="EMBL" id="CCKQ01014595">
    <property type="protein sequence ID" value="CDW86379.1"/>
    <property type="molecule type" value="Genomic_DNA"/>
</dbReference>
<dbReference type="Gene3D" id="1.10.3970.10">
    <property type="entry name" value="BSD domain"/>
    <property type="match status" value="1"/>
</dbReference>
<proteinExistence type="predicted"/>
<dbReference type="InParanoid" id="A0A078AW63"/>
<keyword evidence="3" id="KW-1185">Reference proteome</keyword>
<evidence type="ECO:0000259" key="1">
    <source>
        <dbReference type="PROSITE" id="PS50858"/>
    </source>
</evidence>
<dbReference type="InterPro" id="IPR005607">
    <property type="entry name" value="BSD_dom"/>
</dbReference>
<dbReference type="AlphaFoldDB" id="A0A078AW63"/>
<name>A0A078AW63_STYLE</name>
<dbReference type="SUPFAM" id="SSF140383">
    <property type="entry name" value="BSD domain-like"/>
    <property type="match status" value="1"/>
</dbReference>
<gene>
    <name evidence="2" type="primary">Contig9546.g10205</name>
    <name evidence="2" type="ORF">STYLEM_15473</name>
</gene>
<dbReference type="Proteomes" id="UP000039865">
    <property type="component" value="Unassembled WGS sequence"/>
</dbReference>
<accession>A0A078AW63</accession>
<dbReference type="PROSITE" id="PS50858">
    <property type="entry name" value="BSD"/>
    <property type="match status" value="1"/>
</dbReference>
<dbReference type="InterPro" id="IPR035925">
    <property type="entry name" value="BSD_dom_sf"/>
</dbReference>
<evidence type="ECO:0000313" key="2">
    <source>
        <dbReference type="EMBL" id="CDW86379.1"/>
    </source>
</evidence>